<comment type="caution">
    <text evidence="2">The sequence shown here is derived from an EMBL/GenBank/DDBJ whole genome shotgun (WGS) entry which is preliminary data.</text>
</comment>
<feature type="region of interest" description="Disordered" evidence="1">
    <location>
        <begin position="124"/>
        <end position="150"/>
    </location>
</feature>
<dbReference type="InterPro" id="IPR011044">
    <property type="entry name" value="Quino_amine_DH_bsu"/>
</dbReference>
<accession>K0RYW3</accession>
<evidence type="ECO:0000313" key="3">
    <source>
        <dbReference type="Proteomes" id="UP000266841"/>
    </source>
</evidence>
<dbReference type="Proteomes" id="UP000266841">
    <property type="component" value="Unassembled WGS sequence"/>
</dbReference>
<dbReference type="PANTHER" id="PTHR46928">
    <property type="entry name" value="MESENCHYME-SPECIFIC CELL SURFACE GLYCOPROTEIN"/>
    <property type="match status" value="1"/>
</dbReference>
<reference evidence="2 3" key="1">
    <citation type="journal article" date="2012" name="Genome Biol.">
        <title>Genome and low-iron response of an oceanic diatom adapted to chronic iron limitation.</title>
        <authorList>
            <person name="Lommer M."/>
            <person name="Specht M."/>
            <person name="Roy A.S."/>
            <person name="Kraemer L."/>
            <person name="Andreson R."/>
            <person name="Gutowska M.A."/>
            <person name="Wolf J."/>
            <person name="Bergner S.V."/>
            <person name="Schilhabel M.B."/>
            <person name="Klostermeier U.C."/>
            <person name="Beiko R.G."/>
            <person name="Rosenstiel P."/>
            <person name="Hippler M."/>
            <person name="Laroche J."/>
        </authorList>
    </citation>
    <scope>NUCLEOTIDE SEQUENCE [LARGE SCALE GENOMIC DNA]</scope>
    <source>
        <strain evidence="2 3">CCMP1005</strain>
    </source>
</reference>
<gene>
    <name evidence="2" type="ORF">THAOC_28931</name>
</gene>
<feature type="compositionally biased region" description="Basic and acidic residues" evidence="1">
    <location>
        <begin position="23"/>
        <end position="33"/>
    </location>
</feature>
<feature type="compositionally biased region" description="Basic and acidic residues" evidence="1">
    <location>
        <begin position="1"/>
        <end position="12"/>
    </location>
</feature>
<evidence type="ECO:0000256" key="1">
    <source>
        <dbReference type="SAM" id="MobiDB-lite"/>
    </source>
</evidence>
<protein>
    <recommendedName>
        <fullName evidence="4">SMP-30/Gluconolactonase/LRE-like region domain-containing protein</fullName>
    </recommendedName>
</protein>
<feature type="compositionally biased region" description="Gly residues" evidence="1">
    <location>
        <begin position="133"/>
        <end position="142"/>
    </location>
</feature>
<dbReference type="OrthoDB" id="425936at2759"/>
<feature type="region of interest" description="Disordered" evidence="1">
    <location>
        <begin position="293"/>
        <end position="313"/>
    </location>
</feature>
<organism evidence="2 3">
    <name type="scientific">Thalassiosira oceanica</name>
    <name type="common">Marine diatom</name>
    <dbReference type="NCBI Taxonomy" id="159749"/>
    <lineage>
        <taxon>Eukaryota</taxon>
        <taxon>Sar</taxon>
        <taxon>Stramenopiles</taxon>
        <taxon>Ochrophyta</taxon>
        <taxon>Bacillariophyta</taxon>
        <taxon>Coscinodiscophyceae</taxon>
        <taxon>Thalassiosirophycidae</taxon>
        <taxon>Thalassiosirales</taxon>
        <taxon>Thalassiosiraceae</taxon>
        <taxon>Thalassiosira</taxon>
    </lineage>
</organism>
<sequence>MPEDSSVQRREDEWIDEWMNPSDAEKRNPERKPVCFHLPHPTPPANALPAAHHYCSGHLGGKQTMKLIHAASALLALGASRISAVDFGRQHGGSQRGGGGLRSLQEEAIDLDGSMSMTNYITSVDNLDKGGKSGKQGKGPSGGDTCDEPRPPLRYFNRIATFPVCSQIDINCDTDEETVAEIVVATEDGMTLVYSDAEQENVGIVDISDPRNPEPLGVISLAGEPTSVAMIPGSNHAAVAINTSSDYVNTSGELVIVDIDEQVVLHSFELGGQPDSVAVSPDGKYIVIAIENERDEDLGDGEPPQMPAASSSS</sequence>
<evidence type="ECO:0008006" key="4">
    <source>
        <dbReference type="Google" id="ProtNLM"/>
    </source>
</evidence>
<name>K0RYW3_THAOC</name>
<dbReference type="PANTHER" id="PTHR46928:SF1">
    <property type="entry name" value="MESENCHYME-SPECIFIC CELL SURFACE GLYCOPROTEIN"/>
    <property type="match status" value="1"/>
</dbReference>
<dbReference type="EMBL" id="AGNL01040880">
    <property type="protein sequence ID" value="EJK51857.1"/>
    <property type="molecule type" value="Genomic_DNA"/>
</dbReference>
<dbReference type="Gene3D" id="2.130.10.10">
    <property type="entry name" value="YVTN repeat-like/Quinoprotein amine dehydrogenase"/>
    <property type="match status" value="1"/>
</dbReference>
<feature type="non-terminal residue" evidence="2">
    <location>
        <position position="313"/>
    </location>
</feature>
<dbReference type="AlphaFoldDB" id="K0RYW3"/>
<dbReference type="InterPro" id="IPR015943">
    <property type="entry name" value="WD40/YVTN_repeat-like_dom_sf"/>
</dbReference>
<dbReference type="eggNOG" id="ENOG502SIDT">
    <property type="taxonomic scope" value="Eukaryota"/>
</dbReference>
<proteinExistence type="predicted"/>
<dbReference type="SUPFAM" id="SSF50969">
    <property type="entry name" value="YVTN repeat-like/Quinoprotein amine dehydrogenase"/>
    <property type="match status" value="1"/>
</dbReference>
<feature type="region of interest" description="Disordered" evidence="1">
    <location>
        <begin position="1"/>
        <end position="33"/>
    </location>
</feature>
<keyword evidence="3" id="KW-1185">Reference proteome</keyword>
<dbReference type="InterPro" id="IPR052956">
    <property type="entry name" value="Mesenchyme-surface_protein"/>
</dbReference>
<evidence type="ECO:0000313" key="2">
    <source>
        <dbReference type="EMBL" id="EJK51857.1"/>
    </source>
</evidence>